<dbReference type="OrthoDB" id="9005031at2"/>
<feature type="transmembrane region" description="Helical" evidence="1">
    <location>
        <begin position="21"/>
        <end position="41"/>
    </location>
</feature>
<reference evidence="3" key="1">
    <citation type="submission" date="2017-01" db="EMBL/GenBank/DDBJ databases">
        <title>Genome Analysis of Deinococcus marmoris KOPRI26562.</title>
        <authorList>
            <person name="Kim J.H."/>
            <person name="Oh H.-M."/>
        </authorList>
    </citation>
    <scope>NUCLEOTIDE SEQUENCE [LARGE SCALE GENOMIC DNA]</scope>
    <source>
        <strain evidence="3">PAMC 26633</strain>
    </source>
</reference>
<name>A0A226WZ74_CABSO</name>
<sequence>MSFQWNPQFSSEQEAVEPLPVWFFLLLYVIVQCFALALVVPGLPKGSIDWDRFIHDAVAVSFFCWIALACLMYLVAYDIPATHAAVHNTKRWIEITRWQQQSRTGVAVLDSVMLTPEPDLAERMLKLEGSPPENPGKVMALDIEAADDGTRLHGLLEALLAPLAARLAQAAKTGSFDIVMQCEGEELSSEVLAVWSKLELPGKPVVRWLDYSRDVGFADTWFEADAARHGWYAEDRTPKYRLVLAWHLHKGGPDAVQTESEAAVALLLGSPALMYEQPELKRQAWLLRQITGEADQVDRLLAWLLQAEQVPTGRIHHFWHSRLKGLARHATLGAVRETGLKAEEHPIDPAIGPQAPVVRWMLQALAAKMAHFGQGAQFVALPHEQGIALNLVAKEPARVAVPWKKEYDYNSMLAPEFGVCASVWMVAMLLSPKGWSTSDTVITCVLAAVMVTLFLLRNLRLVASAAESIADYVMSWIG</sequence>
<dbReference type="Proteomes" id="UP000214720">
    <property type="component" value="Unassembled WGS sequence"/>
</dbReference>
<feature type="transmembrane region" description="Helical" evidence="1">
    <location>
        <begin position="413"/>
        <end position="431"/>
    </location>
</feature>
<dbReference type="AlphaFoldDB" id="A0A226WZ74"/>
<keyword evidence="1" id="KW-1133">Transmembrane helix</keyword>
<keyword evidence="1" id="KW-0472">Membrane</keyword>
<organism evidence="2 3">
    <name type="scientific">Caballeronia sordidicola</name>
    <name type="common">Burkholderia sordidicola</name>
    <dbReference type="NCBI Taxonomy" id="196367"/>
    <lineage>
        <taxon>Bacteria</taxon>
        <taxon>Pseudomonadati</taxon>
        <taxon>Pseudomonadota</taxon>
        <taxon>Betaproteobacteria</taxon>
        <taxon>Burkholderiales</taxon>
        <taxon>Burkholderiaceae</taxon>
        <taxon>Caballeronia</taxon>
    </lineage>
</organism>
<gene>
    <name evidence="2" type="ORF">BSU04_21030</name>
</gene>
<comment type="caution">
    <text evidence="2">The sequence shown here is derived from an EMBL/GenBank/DDBJ whole genome shotgun (WGS) entry which is preliminary data.</text>
</comment>
<accession>A0A226WZ74</accession>
<dbReference type="EMBL" id="MTHB01000123">
    <property type="protein sequence ID" value="OXC76501.1"/>
    <property type="molecule type" value="Genomic_DNA"/>
</dbReference>
<feature type="transmembrane region" description="Helical" evidence="1">
    <location>
        <begin position="437"/>
        <end position="456"/>
    </location>
</feature>
<evidence type="ECO:0000256" key="1">
    <source>
        <dbReference type="SAM" id="Phobius"/>
    </source>
</evidence>
<protein>
    <submittedName>
        <fullName evidence="2">Uncharacterized protein</fullName>
    </submittedName>
</protein>
<feature type="transmembrane region" description="Helical" evidence="1">
    <location>
        <begin position="53"/>
        <end position="75"/>
    </location>
</feature>
<proteinExistence type="predicted"/>
<evidence type="ECO:0000313" key="2">
    <source>
        <dbReference type="EMBL" id="OXC76501.1"/>
    </source>
</evidence>
<evidence type="ECO:0000313" key="3">
    <source>
        <dbReference type="Proteomes" id="UP000214720"/>
    </source>
</evidence>
<keyword evidence="1" id="KW-0812">Transmembrane</keyword>
<dbReference type="RefSeq" id="WP_089162245.1">
    <property type="nucleotide sequence ID" value="NZ_MTHB01000123.1"/>
</dbReference>